<dbReference type="Pfam" id="PF14520">
    <property type="entry name" value="HHH_5"/>
    <property type="match status" value="1"/>
</dbReference>
<dbReference type="Gene3D" id="1.10.8.10">
    <property type="entry name" value="DNA helicase RuvA subunit, C-terminal domain"/>
    <property type="match status" value="1"/>
</dbReference>
<comment type="similarity">
    <text evidence="6">Belongs to the RuvA family.</text>
</comment>
<evidence type="ECO:0000313" key="9">
    <source>
        <dbReference type="Proteomes" id="UP000321298"/>
    </source>
</evidence>
<dbReference type="RefSeq" id="WP_147001139.1">
    <property type="nucleotide sequence ID" value="NZ_CP042387.1"/>
</dbReference>
<name>A0AAP9JAB2_LEULA</name>
<dbReference type="GO" id="GO:0006281">
    <property type="term" value="P:DNA repair"/>
    <property type="evidence" value="ECO:0007669"/>
    <property type="project" value="UniProtKB-UniRule"/>
</dbReference>
<dbReference type="SMART" id="SM00278">
    <property type="entry name" value="HhH1"/>
    <property type="match status" value="2"/>
</dbReference>
<dbReference type="InterPro" id="IPR000085">
    <property type="entry name" value="RuvA"/>
</dbReference>
<dbReference type="GO" id="GO:0005737">
    <property type="term" value="C:cytoplasm"/>
    <property type="evidence" value="ECO:0007669"/>
    <property type="project" value="UniProtKB-SubCell"/>
</dbReference>
<comment type="subcellular location">
    <subcellularLocation>
        <location evidence="6">Cytoplasm</location>
    </subcellularLocation>
</comment>
<dbReference type="SUPFAM" id="SSF46929">
    <property type="entry name" value="DNA helicase RuvA subunit, C-terminal domain"/>
    <property type="match status" value="1"/>
</dbReference>
<dbReference type="NCBIfam" id="TIGR00084">
    <property type="entry name" value="ruvA"/>
    <property type="match status" value="1"/>
</dbReference>
<dbReference type="InterPro" id="IPR010994">
    <property type="entry name" value="RuvA_2-like"/>
</dbReference>
<accession>A0AAP9JAB2</accession>
<dbReference type="Gene3D" id="2.40.50.140">
    <property type="entry name" value="Nucleic acid-binding proteins"/>
    <property type="match status" value="1"/>
</dbReference>
<evidence type="ECO:0000313" key="8">
    <source>
        <dbReference type="EMBL" id="QEA44272.1"/>
    </source>
</evidence>
<feature type="domain" description="Helix-hairpin-helix DNA-binding motif class 1" evidence="7">
    <location>
        <begin position="71"/>
        <end position="90"/>
    </location>
</feature>
<keyword evidence="8" id="KW-0378">Hydrolase</keyword>
<dbReference type="GO" id="GO:0048476">
    <property type="term" value="C:Holliday junction resolvase complex"/>
    <property type="evidence" value="ECO:0007669"/>
    <property type="project" value="UniProtKB-UniRule"/>
</dbReference>
<feature type="region of interest" description="Domain III" evidence="6">
    <location>
        <begin position="148"/>
        <end position="197"/>
    </location>
</feature>
<dbReference type="GO" id="GO:0006310">
    <property type="term" value="P:DNA recombination"/>
    <property type="evidence" value="ECO:0007669"/>
    <property type="project" value="UniProtKB-UniRule"/>
</dbReference>
<evidence type="ECO:0000256" key="1">
    <source>
        <dbReference type="ARBA" id="ARBA00022490"/>
    </source>
</evidence>
<dbReference type="GO" id="GO:0005524">
    <property type="term" value="F:ATP binding"/>
    <property type="evidence" value="ECO:0007669"/>
    <property type="project" value="InterPro"/>
</dbReference>
<feature type="domain" description="Helix-hairpin-helix DNA-binding motif class 1" evidence="7">
    <location>
        <begin position="106"/>
        <end position="125"/>
    </location>
</feature>
<gene>
    <name evidence="6 8" type="primary">ruvA</name>
    <name evidence="8" type="ORF">FGL83_06150</name>
</gene>
<dbReference type="InterPro" id="IPR003583">
    <property type="entry name" value="Hlx-hairpin-Hlx_DNA-bd_motif"/>
</dbReference>
<dbReference type="Pfam" id="PF07499">
    <property type="entry name" value="RuvA_C"/>
    <property type="match status" value="1"/>
</dbReference>
<dbReference type="SUPFAM" id="SSF47781">
    <property type="entry name" value="RuvA domain 2-like"/>
    <property type="match status" value="1"/>
</dbReference>
<dbReference type="EMBL" id="CP042387">
    <property type="protein sequence ID" value="QEA44272.1"/>
    <property type="molecule type" value="Genomic_DNA"/>
</dbReference>
<comment type="function">
    <text evidence="6">The RuvA-RuvB-RuvC complex processes Holliday junction (HJ) DNA during genetic recombination and DNA repair, while the RuvA-RuvB complex plays an important role in the rescue of blocked DNA replication forks via replication fork reversal (RFR). RuvA specifically binds to HJ cruciform DNA, conferring on it an open structure. The RuvB hexamer acts as an ATP-dependent pump, pulling dsDNA into and through the RuvAB complex. HJ branch migration allows RuvC to scan DNA until it finds its consensus sequence, where it cleaves and resolves the cruciform DNA.</text>
</comment>
<proteinExistence type="inferred from homology"/>
<dbReference type="GO" id="GO:0000400">
    <property type="term" value="F:four-way junction DNA binding"/>
    <property type="evidence" value="ECO:0007669"/>
    <property type="project" value="UniProtKB-UniRule"/>
</dbReference>
<dbReference type="InterPro" id="IPR036267">
    <property type="entry name" value="RuvA_C_sf"/>
</dbReference>
<dbReference type="GO" id="GO:0009379">
    <property type="term" value="C:Holliday junction helicase complex"/>
    <property type="evidence" value="ECO:0007669"/>
    <property type="project" value="InterPro"/>
</dbReference>
<dbReference type="GO" id="GO:0009378">
    <property type="term" value="F:four-way junction helicase activity"/>
    <property type="evidence" value="ECO:0007669"/>
    <property type="project" value="InterPro"/>
</dbReference>
<dbReference type="Gene3D" id="1.10.150.20">
    <property type="entry name" value="5' to 3' exonuclease, C-terminal subdomain"/>
    <property type="match status" value="1"/>
</dbReference>
<evidence type="ECO:0000256" key="2">
    <source>
        <dbReference type="ARBA" id="ARBA00022763"/>
    </source>
</evidence>
<comment type="subunit">
    <text evidence="6">Homotetramer. Forms an RuvA(8)-RuvB(12)-Holliday junction (HJ) complex. HJ DNA is sandwiched between 2 RuvA tetramers; dsDNA enters through RuvA and exits via RuvB. An RuvB hexamer assembles on each DNA strand where it exits the tetramer. Each RuvB hexamer is contacted by two RuvA subunits (via domain III) on 2 adjacent RuvB subunits; this complex drives branch migration. In the full resolvosome a probable DNA-RuvA(4)-RuvB(12)-RuvC(2) complex forms which resolves the HJ.</text>
</comment>
<reference evidence="8 9" key="1">
    <citation type="submission" date="2019-06" db="EMBL/GenBank/DDBJ databases">
        <title>Genome analyses of bacteria isolated from kimchi.</title>
        <authorList>
            <person name="Lee S."/>
            <person name="Ahn S."/>
            <person name="Roh S."/>
        </authorList>
    </citation>
    <scope>NUCLEOTIDE SEQUENCE [LARGE SCALE GENOMIC DNA]</scope>
    <source>
        <strain evidence="8 9">CBA3625</strain>
    </source>
</reference>
<dbReference type="CDD" id="cd14332">
    <property type="entry name" value="UBA_RuvA_C"/>
    <property type="match status" value="1"/>
</dbReference>
<dbReference type="GeneID" id="66531773"/>
<dbReference type="InterPro" id="IPR011114">
    <property type="entry name" value="RuvA_C"/>
</dbReference>
<keyword evidence="5 6" id="KW-0234">DNA repair</keyword>
<keyword evidence="3 6" id="KW-0238">DNA-binding</keyword>
<dbReference type="InterPro" id="IPR012340">
    <property type="entry name" value="NA-bd_OB-fold"/>
</dbReference>
<dbReference type="Pfam" id="PF01330">
    <property type="entry name" value="RuvA_N"/>
    <property type="match status" value="1"/>
</dbReference>
<evidence type="ECO:0000259" key="7">
    <source>
        <dbReference type="SMART" id="SM00278"/>
    </source>
</evidence>
<dbReference type="InterPro" id="IPR013849">
    <property type="entry name" value="DNA_helicase_Holl-junc_RuvA_I"/>
</dbReference>
<dbReference type="AlphaFoldDB" id="A0AAP9JAB2"/>
<keyword evidence="2 6" id="KW-0227">DNA damage</keyword>
<dbReference type="Proteomes" id="UP000321298">
    <property type="component" value="Chromosome"/>
</dbReference>
<keyword evidence="1 6" id="KW-0963">Cytoplasm</keyword>
<keyword evidence="4 6" id="KW-0233">DNA recombination</keyword>
<dbReference type="HAMAP" id="MF_00031">
    <property type="entry name" value="DNA_HJ_migration_RuvA"/>
    <property type="match status" value="1"/>
</dbReference>
<comment type="caution">
    <text evidence="6">Lacks conserved residue(s) required for the propagation of feature annotation.</text>
</comment>
<evidence type="ECO:0000256" key="3">
    <source>
        <dbReference type="ARBA" id="ARBA00023125"/>
    </source>
</evidence>
<evidence type="ECO:0000256" key="6">
    <source>
        <dbReference type="HAMAP-Rule" id="MF_00031"/>
    </source>
</evidence>
<protein>
    <recommendedName>
        <fullName evidence="6">Holliday junction branch migration complex subunit RuvA</fullName>
    </recommendedName>
</protein>
<dbReference type="GO" id="GO:0016787">
    <property type="term" value="F:hydrolase activity"/>
    <property type="evidence" value="ECO:0007669"/>
    <property type="project" value="UniProtKB-KW"/>
</dbReference>
<evidence type="ECO:0000256" key="4">
    <source>
        <dbReference type="ARBA" id="ARBA00023172"/>
    </source>
</evidence>
<comment type="domain">
    <text evidence="6">Has three domains with a flexible linker between the domains II and III and assumes an 'L' shape. Domain III is highly mobile and contacts RuvB.</text>
</comment>
<evidence type="ECO:0000256" key="5">
    <source>
        <dbReference type="ARBA" id="ARBA00023204"/>
    </source>
</evidence>
<keyword evidence="9" id="KW-1185">Reference proteome</keyword>
<organism evidence="8 9">
    <name type="scientific">Leuconostoc lactis</name>
    <dbReference type="NCBI Taxonomy" id="1246"/>
    <lineage>
        <taxon>Bacteria</taxon>
        <taxon>Bacillati</taxon>
        <taxon>Bacillota</taxon>
        <taxon>Bacilli</taxon>
        <taxon>Lactobacillales</taxon>
        <taxon>Lactobacillaceae</taxon>
        <taxon>Leuconostoc</taxon>
    </lineage>
</organism>
<dbReference type="SUPFAM" id="SSF50249">
    <property type="entry name" value="Nucleic acid-binding proteins"/>
    <property type="match status" value="1"/>
</dbReference>
<sequence length="197" mass="21307">MYEYINGLITNIYPAYIVVCDRSGVGYKLYTANPYRFEQNVESHVYVEQIVRENEIALYGFMDENEKILFNKLLNVSGIGPKSALAILASGDAQGLVNAVANDDASYLTQFPGVGKKTAQQIILDLKGKLDDLAVSAGLHLTTAQPVANNQALADALAALTSLGYSAKEIAKIEKTLAQTADTTDGYIRSALKLLVK</sequence>